<dbReference type="PROSITE" id="PS50110">
    <property type="entry name" value="RESPONSE_REGULATORY"/>
    <property type="match status" value="1"/>
</dbReference>
<dbReference type="InterPro" id="IPR039420">
    <property type="entry name" value="WalR-like"/>
</dbReference>
<dbReference type="OrthoDB" id="9797341at2"/>
<dbReference type="AlphaFoldDB" id="A0A4U3L4Q7"/>
<feature type="modified residue" description="4-aspartylphosphate" evidence="3">
    <location>
        <position position="54"/>
    </location>
</feature>
<dbReference type="GO" id="GO:0000160">
    <property type="term" value="P:phosphorelay signal transduction system"/>
    <property type="evidence" value="ECO:0007669"/>
    <property type="project" value="InterPro"/>
</dbReference>
<dbReference type="CDD" id="cd06170">
    <property type="entry name" value="LuxR_C_like"/>
    <property type="match status" value="1"/>
</dbReference>
<evidence type="ECO:0000313" key="7">
    <source>
        <dbReference type="Proteomes" id="UP000305848"/>
    </source>
</evidence>
<dbReference type="PROSITE" id="PS50043">
    <property type="entry name" value="HTH_LUXR_2"/>
    <property type="match status" value="1"/>
</dbReference>
<dbReference type="InterPro" id="IPR011006">
    <property type="entry name" value="CheY-like_superfamily"/>
</dbReference>
<dbReference type="PRINTS" id="PR00038">
    <property type="entry name" value="HTHLUXR"/>
</dbReference>
<dbReference type="SUPFAM" id="SSF52172">
    <property type="entry name" value="CheY-like"/>
    <property type="match status" value="1"/>
</dbReference>
<evidence type="ECO:0000313" key="6">
    <source>
        <dbReference type="EMBL" id="TKK68557.1"/>
    </source>
</evidence>
<dbReference type="PANTHER" id="PTHR43214">
    <property type="entry name" value="TWO-COMPONENT RESPONSE REGULATOR"/>
    <property type="match status" value="1"/>
</dbReference>
<name>A0A4U3L4Q7_9BACT</name>
<dbReference type="InterPro" id="IPR058245">
    <property type="entry name" value="NreC/VraR/RcsB-like_REC"/>
</dbReference>
<dbReference type="Pfam" id="PF00072">
    <property type="entry name" value="Response_reg"/>
    <property type="match status" value="1"/>
</dbReference>
<dbReference type="SUPFAM" id="SSF46894">
    <property type="entry name" value="C-terminal effector domain of the bipartite response regulators"/>
    <property type="match status" value="1"/>
</dbReference>
<dbReference type="SMART" id="SM00421">
    <property type="entry name" value="HTH_LUXR"/>
    <property type="match status" value="1"/>
</dbReference>
<evidence type="ECO:0000256" key="3">
    <source>
        <dbReference type="PROSITE-ProRule" id="PRU00169"/>
    </source>
</evidence>
<dbReference type="Proteomes" id="UP000305848">
    <property type="component" value="Unassembled WGS sequence"/>
</dbReference>
<keyword evidence="1 3" id="KW-0597">Phosphoprotein</keyword>
<keyword evidence="2" id="KW-0238">DNA-binding</keyword>
<dbReference type="Pfam" id="PF00196">
    <property type="entry name" value="GerE"/>
    <property type="match status" value="1"/>
</dbReference>
<evidence type="ECO:0000259" key="4">
    <source>
        <dbReference type="PROSITE" id="PS50043"/>
    </source>
</evidence>
<evidence type="ECO:0000256" key="2">
    <source>
        <dbReference type="ARBA" id="ARBA00023125"/>
    </source>
</evidence>
<gene>
    <name evidence="6" type="ORF">FC093_10570</name>
</gene>
<protein>
    <submittedName>
        <fullName evidence="6">Response regulator transcription factor</fullName>
    </submittedName>
</protein>
<dbReference type="EMBL" id="SZQL01000007">
    <property type="protein sequence ID" value="TKK68557.1"/>
    <property type="molecule type" value="Genomic_DNA"/>
</dbReference>
<dbReference type="Gene3D" id="3.40.50.2300">
    <property type="match status" value="1"/>
</dbReference>
<dbReference type="CDD" id="cd17535">
    <property type="entry name" value="REC_NarL-like"/>
    <property type="match status" value="1"/>
</dbReference>
<comment type="caution">
    <text evidence="6">The sequence shown here is derived from an EMBL/GenBank/DDBJ whole genome shotgun (WGS) entry which is preliminary data.</text>
</comment>
<evidence type="ECO:0000259" key="5">
    <source>
        <dbReference type="PROSITE" id="PS50110"/>
    </source>
</evidence>
<reference evidence="6 7" key="1">
    <citation type="submission" date="2019-05" db="EMBL/GenBank/DDBJ databases">
        <title>Panacibacter sp. strain 17mud1-8 Genome sequencing and assembly.</title>
        <authorList>
            <person name="Chhetri G."/>
        </authorList>
    </citation>
    <scope>NUCLEOTIDE SEQUENCE [LARGE SCALE GENOMIC DNA]</scope>
    <source>
        <strain evidence="6 7">17mud1-8</strain>
    </source>
</reference>
<dbReference type="GO" id="GO:0006355">
    <property type="term" value="P:regulation of DNA-templated transcription"/>
    <property type="evidence" value="ECO:0007669"/>
    <property type="project" value="InterPro"/>
</dbReference>
<dbReference type="InterPro" id="IPR001789">
    <property type="entry name" value="Sig_transdc_resp-reg_receiver"/>
</dbReference>
<dbReference type="SMART" id="SM00448">
    <property type="entry name" value="REC"/>
    <property type="match status" value="1"/>
</dbReference>
<organism evidence="6 7">
    <name type="scientific">Ilyomonas limi</name>
    <dbReference type="NCBI Taxonomy" id="2575867"/>
    <lineage>
        <taxon>Bacteria</taxon>
        <taxon>Pseudomonadati</taxon>
        <taxon>Bacteroidota</taxon>
        <taxon>Chitinophagia</taxon>
        <taxon>Chitinophagales</taxon>
        <taxon>Chitinophagaceae</taxon>
        <taxon>Ilyomonas</taxon>
    </lineage>
</organism>
<sequence length="208" mass="23212">MPASIVLFEDNDRLRESLTYLLNMNGYTVMGSYGQCSEASLIARVYKPDVVLMDIDMPGISGIAGVQMIKESNPDTAVIMYTVFEDDEKLFQCLCAGANGYLLKKTPPAKLFDAINEVLEGGAPMSPIIAQKVLSTFRTKQEVNKYNLSLREKEVLQWLSKGYSIKMIATEMDIAFDTVRSHLKNIYQKLHVNCGKEAIAKALSERIV</sequence>
<accession>A0A4U3L4Q7</accession>
<feature type="domain" description="HTH luxR-type" evidence="4">
    <location>
        <begin position="141"/>
        <end position="206"/>
    </location>
</feature>
<keyword evidence="7" id="KW-1185">Reference proteome</keyword>
<evidence type="ECO:0000256" key="1">
    <source>
        <dbReference type="ARBA" id="ARBA00022553"/>
    </source>
</evidence>
<proteinExistence type="predicted"/>
<dbReference type="GO" id="GO:0003677">
    <property type="term" value="F:DNA binding"/>
    <property type="evidence" value="ECO:0007669"/>
    <property type="project" value="UniProtKB-KW"/>
</dbReference>
<dbReference type="RefSeq" id="WP_137261745.1">
    <property type="nucleotide sequence ID" value="NZ_SZQL01000007.1"/>
</dbReference>
<dbReference type="InterPro" id="IPR016032">
    <property type="entry name" value="Sig_transdc_resp-reg_C-effctor"/>
</dbReference>
<dbReference type="InterPro" id="IPR000792">
    <property type="entry name" value="Tscrpt_reg_LuxR_C"/>
</dbReference>
<feature type="domain" description="Response regulatory" evidence="5">
    <location>
        <begin position="4"/>
        <end position="119"/>
    </location>
</feature>